<sequence length="810" mass="87945">MVKAPVDRNNARIATTPTTAQNGAPDSGVPGANSAQNAGSATTAGATIQDVIVTARLREENSQDVPIPTTALSGETLNREHHATVKDFTQKAPSLTVNAPNARQTSIAIRGLGKNSANEALEGSVGVIVDGVFISSVGMSWADFSDVEQIEILRGPQGTLLGKNTTLGVLAITSKAPSFTPEKEVEVTYGNRDLFVTKASATGPVIDDKLAYRASVYFNHQDGFLENQQPGGEAFDGASDRWGGRLQFLYTPNANVTNRTIIDHGQSNEPVNVNFPVRDPQTYSDNGASRGNTYTSRLARFSYQQTFNSWDSANLDGQKRIGTSQNGVSTQTDWRTGGYTVTSISAYRDFAFDALNDSDSTPLSISRGGTLVDAKQYSQELRVTSPKNVEFLGQKFDYQTGLYALRNEVETTSRTTYGTDAGRFYASTVQYNALSAQALSDSLNGVFLRAAEHPNTTSLAAYGQTTWHATDKADLTLGLRNTYEEKTNWIQKWYVGGVDLSSLYSGNTLNYVNSIRNGQTKLLTLGTGPLVGETIYADSWSWLINPSYKITDDILGYFSVSSGEKSGAVQFDKTTGAPANVDPEKTLDYELGLKTSWLDRKLTLNPNLFHTQITDYQAQLSTILAGQNSATSYLGNVSGVRLRGVEVEGNYVTPIEGLRLTFSGAYNDAIYSDFKNAPCATDLSYTSTQVCDFSGKRLSGAPRWIANAGFDYTREVADGYTAFFFVSETFRTRANLNTSLSVYGWQDEYFLTNAGVGIRPDSGAWDLSVWGKNIFDTHYFTNLSSLSSTSSVSGTPGDPLTFGITFRTKL</sequence>
<keyword evidence="9 11" id="KW-0472">Membrane</keyword>
<accession>E3I4W0</accession>
<keyword evidence="7" id="KW-0406">Ion transport</keyword>
<dbReference type="EMBL" id="CP002292">
    <property type="protein sequence ID" value="ADP72782.1"/>
    <property type="molecule type" value="Genomic_DNA"/>
</dbReference>
<dbReference type="GO" id="GO:0006826">
    <property type="term" value="P:iron ion transport"/>
    <property type="evidence" value="ECO:0007669"/>
    <property type="project" value="UniProtKB-KW"/>
</dbReference>
<evidence type="ECO:0000256" key="1">
    <source>
        <dbReference type="ARBA" id="ARBA00004571"/>
    </source>
</evidence>
<dbReference type="Proteomes" id="UP000001399">
    <property type="component" value="Chromosome"/>
</dbReference>
<evidence type="ECO:0000256" key="8">
    <source>
        <dbReference type="ARBA" id="ARBA00023077"/>
    </source>
</evidence>
<dbReference type="KEGG" id="rva:Rvan_3612"/>
<keyword evidence="4" id="KW-0410">Iron transport</keyword>
<dbReference type="SUPFAM" id="SSF56935">
    <property type="entry name" value="Porins"/>
    <property type="match status" value="1"/>
</dbReference>
<dbReference type="InterPro" id="IPR012910">
    <property type="entry name" value="Plug_dom"/>
</dbReference>
<keyword evidence="5 11" id="KW-0812">Transmembrane</keyword>
<evidence type="ECO:0000256" key="2">
    <source>
        <dbReference type="ARBA" id="ARBA00022448"/>
    </source>
</evidence>
<name>E3I4W0_RHOVT</name>
<evidence type="ECO:0000256" key="5">
    <source>
        <dbReference type="ARBA" id="ARBA00022692"/>
    </source>
</evidence>
<evidence type="ECO:0000256" key="9">
    <source>
        <dbReference type="ARBA" id="ARBA00023136"/>
    </source>
</evidence>
<dbReference type="Pfam" id="PF00593">
    <property type="entry name" value="TonB_dep_Rec_b-barrel"/>
    <property type="match status" value="1"/>
</dbReference>
<evidence type="ECO:0000256" key="12">
    <source>
        <dbReference type="RuleBase" id="RU003357"/>
    </source>
</evidence>
<dbReference type="InterPro" id="IPR039426">
    <property type="entry name" value="TonB-dep_rcpt-like"/>
</dbReference>
<dbReference type="InterPro" id="IPR036942">
    <property type="entry name" value="Beta-barrel_TonB_sf"/>
</dbReference>
<keyword evidence="17" id="KW-1185">Reference proteome</keyword>
<keyword evidence="16" id="KW-0675">Receptor</keyword>
<organism evidence="16 17">
    <name type="scientific">Rhodomicrobium vannielii (strain ATCC 17100 / DSM 162 / LMG 4299 / NCIMB 10020 / ATH 3.1.1)</name>
    <dbReference type="NCBI Taxonomy" id="648757"/>
    <lineage>
        <taxon>Bacteria</taxon>
        <taxon>Pseudomonadati</taxon>
        <taxon>Pseudomonadota</taxon>
        <taxon>Alphaproteobacteria</taxon>
        <taxon>Hyphomicrobiales</taxon>
        <taxon>Hyphomicrobiaceae</taxon>
        <taxon>Rhodomicrobium</taxon>
    </lineage>
</organism>
<dbReference type="RefSeq" id="WP_013421137.1">
    <property type="nucleotide sequence ID" value="NC_014664.1"/>
</dbReference>
<keyword evidence="3 11" id="KW-1134">Transmembrane beta strand</keyword>
<feature type="compositionally biased region" description="Basic and acidic residues" evidence="13">
    <location>
        <begin position="1"/>
        <end position="10"/>
    </location>
</feature>
<evidence type="ECO:0000256" key="4">
    <source>
        <dbReference type="ARBA" id="ARBA00022496"/>
    </source>
</evidence>
<feature type="region of interest" description="Disordered" evidence="13">
    <location>
        <begin position="1"/>
        <end position="43"/>
    </location>
</feature>
<keyword evidence="8 12" id="KW-0798">TonB box</keyword>
<comment type="subcellular location">
    <subcellularLocation>
        <location evidence="1 11">Cell outer membrane</location>
        <topology evidence="1 11">Multi-pass membrane protein</topology>
    </subcellularLocation>
</comment>
<keyword evidence="6" id="KW-0408">Iron</keyword>
<dbReference type="PROSITE" id="PS52016">
    <property type="entry name" value="TONB_DEPENDENT_REC_3"/>
    <property type="match status" value="1"/>
</dbReference>
<feature type="domain" description="TonB-dependent receptor plug" evidence="15">
    <location>
        <begin position="63"/>
        <end position="169"/>
    </location>
</feature>
<evidence type="ECO:0000259" key="15">
    <source>
        <dbReference type="Pfam" id="PF07715"/>
    </source>
</evidence>
<feature type="compositionally biased region" description="Polar residues" evidence="13">
    <location>
        <begin position="12"/>
        <end position="24"/>
    </location>
</feature>
<evidence type="ECO:0000256" key="13">
    <source>
        <dbReference type="SAM" id="MobiDB-lite"/>
    </source>
</evidence>
<dbReference type="InterPro" id="IPR000531">
    <property type="entry name" value="Beta-barrel_TonB"/>
</dbReference>
<keyword evidence="10 11" id="KW-0998">Cell outer membrane</keyword>
<feature type="compositionally biased region" description="Polar residues" evidence="13">
    <location>
        <begin position="33"/>
        <end position="43"/>
    </location>
</feature>
<protein>
    <submittedName>
        <fullName evidence="16">TonB-dependent receptor plug</fullName>
    </submittedName>
</protein>
<dbReference type="GO" id="GO:0009279">
    <property type="term" value="C:cell outer membrane"/>
    <property type="evidence" value="ECO:0007669"/>
    <property type="project" value="UniProtKB-SubCell"/>
</dbReference>
<dbReference type="HOGENOM" id="CLU_008287_15_0_5"/>
<dbReference type="STRING" id="648757.Rvan_3612"/>
<dbReference type="eggNOG" id="COG4771">
    <property type="taxonomic scope" value="Bacteria"/>
</dbReference>
<proteinExistence type="inferred from homology"/>
<evidence type="ECO:0000313" key="17">
    <source>
        <dbReference type="Proteomes" id="UP000001399"/>
    </source>
</evidence>
<evidence type="ECO:0000256" key="10">
    <source>
        <dbReference type="ARBA" id="ARBA00023237"/>
    </source>
</evidence>
<dbReference type="PANTHER" id="PTHR32552:SF81">
    <property type="entry name" value="TONB-DEPENDENT OUTER MEMBRANE RECEPTOR"/>
    <property type="match status" value="1"/>
</dbReference>
<dbReference type="AlphaFoldDB" id="E3I4W0"/>
<keyword evidence="2 11" id="KW-0813">Transport</keyword>
<dbReference type="Pfam" id="PF07715">
    <property type="entry name" value="Plug"/>
    <property type="match status" value="1"/>
</dbReference>
<dbReference type="Gene3D" id="2.40.170.20">
    <property type="entry name" value="TonB-dependent receptor, beta-barrel domain"/>
    <property type="match status" value="1"/>
</dbReference>
<dbReference type="PANTHER" id="PTHR32552">
    <property type="entry name" value="FERRICHROME IRON RECEPTOR-RELATED"/>
    <property type="match status" value="1"/>
</dbReference>
<evidence type="ECO:0000259" key="14">
    <source>
        <dbReference type="Pfam" id="PF00593"/>
    </source>
</evidence>
<comment type="similarity">
    <text evidence="11 12">Belongs to the TonB-dependent receptor family.</text>
</comment>
<reference evidence="17" key="1">
    <citation type="journal article" date="2011" name="J. Bacteriol.">
        <title>Genome sequences of eight morphologically diverse alphaproteobacteria.</title>
        <authorList>
            <consortium name="US DOE Joint Genome Institute"/>
            <person name="Brown P.J."/>
            <person name="Kysela D.T."/>
            <person name="Buechlein A."/>
            <person name="Hemmerich C."/>
            <person name="Brun Y.V."/>
        </authorList>
    </citation>
    <scope>NUCLEOTIDE SEQUENCE [LARGE SCALE GENOMIC DNA]</scope>
    <source>
        <strain evidence="17">ATCC 17100 / ATH 3.1.1 / DSM 162 / LMG 4299</strain>
    </source>
</reference>
<evidence type="ECO:0000256" key="7">
    <source>
        <dbReference type="ARBA" id="ARBA00023065"/>
    </source>
</evidence>
<dbReference type="eggNOG" id="COG1629">
    <property type="taxonomic scope" value="Bacteria"/>
</dbReference>
<gene>
    <name evidence="16" type="ordered locus">Rvan_3612</name>
</gene>
<evidence type="ECO:0000256" key="6">
    <source>
        <dbReference type="ARBA" id="ARBA00023004"/>
    </source>
</evidence>
<evidence type="ECO:0000256" key="11">
    <source>
        <dbReference type="PROSITE-ProRule" id="PRU01360"/>
    </source>
</evidence>
<evidence type="ECO:0000256" key="3">
    <source>
        <dbReference type="ARBA" id="ARBA00022452"/>
    </source>
</evidence>
<evidence type="ECO:0000313" key="16">
    <source>
        <dbReference type="EMBL" id="ADP72782.1"/>
    </source>
</evidence>
<feature type="domain" description="TonB-dependent receptor-like beta-barrel" evidence="14">
    <location>
        <begin position="283"/>
        <end position="774"/>
    </location>
</feature>